<keyword evidence="2" id="KW-0812">Transmembrane</keyword>
<evidence type="ECO:0000256" key="1">
    <source>
        <dbReference type="SAM" id="MobiDB-lite"/>
    </source>
</evidence>
<keyword evidence="5" id="KW-1185">Reference proteome</keyword>
<feature type="transmembrane region" description="Helical" evidence="2">
    <location>
        <begin position="448"/>
        <end position="466"/>
    </location>
</feature>
<sequence length="630" mass="64335">MLGTVGAALAAVLLVGGPSTAADHPDPVTILLPSGQGVELDPDSLTVKVHTGAKGTPVDKVDDFGLDLVLFRCSYAVASDGTVSCSLGRRPAPTPSPPPTPVPSPPPAVDPTKAPAVPQGGSSASDDAGDDNSAAVDDAGDDAVGARTTPEVPAGGAGEKADIPVAGGAPRVEAGDGDGDAPSAYGKAAPLSQKAILDLGVTGFAVLALIGGSGLAAASGRTWRKRYPPGAEDSEGSVLVADNGMYEFDPDRAGPGDHSRWWRLLTGWLILDRLSRSLPKDLSLRAPLLARIAADGSYLRAILGVTWLVVPVAALVVGVRAASYTDGLPLPPSVLLTAALICLGVLDASAGLLGVAGFAFGVLLWGPGDLGFAPSLRSFLGLAALWFAIPLIASASRPLRRTRELGAMHTWDRLADGVIAALVSGWAVQGAVGGMAGLSGRQSPIDPYADRIAVVVMAAVLVRVVLEEISTRLFPERLTVVDTGILPEPSAGRAVAAALVRTAVFVFVAEPFVGNSWQLWVGGAVFVLPSLLGLLSDRFPNSELLYRALPRGVAMVLFMLVVGMLASSWASTTLTGPDVVRNGFVLLALPGLVVSLLSLVGRDGPAPARSWRNELLGLVVVAVGVALVLG</sequence>
<dbReference type="AlphaFoldDB" id="A0A3N0CC88"/>
<feature type="transmembrane region" description="Helical" evidence="2">
    <location>
        <begin position="548"/>
        <end position="571"/>
    </location>
</feature>
<organism evidence="4 5">
    <name type="scientific">Nocardioides marmoriginsengisoli</name>
    <dbReference type="NCBI Taxonomy" id="661483"/>
    <lineage>
        <taxon>Bacteria</taxon>
        <taxon>Bacillati</taxon>
        <taxon>Actinomycetota</taxon>
        <taxon>Actinomycetes</taxon>
        <taxon>Propionibacteriales</taxon>
        <taxon>Nocardioidaceae</taxon>
        <taxon>Nocardioides</taxon>
    </lineage>
</organism>
<name>A0A3N0CC88_9ACTN</name>
<protein>
    <submittedName>
        <fullName evidence="4">Uncharacterized protein</fullName>
    </submittedName>
</protein>
<feature type="chain" id="PRO_5018285538" evidence="3">
    <location>
        <begin position="22"/>
        <end position="630"/>
    </location>
</feature>
<reference evidence="4 5" key="1">
    <citation type="submission" date="2018-11" db="EMBL/GenBank/DDBJ databases">
        <authorList>
            <person name="Li F."/>
        </authorList>
    </citation>
    <scope>NUCLEOTIDE SEQUENCE [LARGE SCALE GENOMIC DNA]</scope>
    <source>
        <strain evidence="4 5">Gsoil 097</strain>
    </source>
</reference>
<feature type="compositionally biased region" description="Pro residues" evidence="1">
    <location>
        <begin position="92"/>
        <end position="109"/>
    </location>
</feature>
<feature type="transmembrane region" description="Helical" evidence="2">
    <location>
        <begin position="517"/>
        <end position="536"/>
    </location>
</feature>
<feature type="signal peptide" evidence="3">
    <location>
        <begin position="1"/>
        <end position="21"/>
    </location>
</feature>
<feature type="transmembrane region" description="Helical" evidence="2">
    <location>
        <begin position="378"/>
        <end position="397"/>
    </location>
</feature>
<dbReference type="Proteomes" id="UP000267128">
    <property type="component" value="Unassembled WGS sequence"/>
</dbReference>
<evidence type="ECO:0000256" key="2">
    <source>
        <dbReference type="SAM" id="Phobius"/>
    </source>
</evidence>
<evidence type="ECO:0000313" key="5">
    <source>
        <dbReference type="Proteomes" id="UP000267128"/>
    </source>
</evidence>
<keyword evidence="2" id="KW-0472">Membrane</keyword>
<feature type="transmembrane region" description="Helical" evidence="2">
    <location>
        <begin position="334"/>
        <end position="366"/>
    </location>
</feature>
<feature type="transmembrane region" description="Helical" evidence="2">
    <location>
        <begin position="613"/>
        <end position="629"/>
    </location>
</feature>
<feature type="transmembrane region" description="Helical" evidence="2">
    <location>
        <begin position="301"/>
        <end position="322"/>
    </location>
</feature>
<keyword evidence="3" id="KW-0732">Signal</keyword>
<feature type="transmembrane region" description="Helical" evidence="2">
    <location>
        <begin position="583"/>
        <end position="601"/>
    </location>
</feature>
<accession>A0A3N0CC88</accession>
<feature type="transmembrane region" description="Helical" evidence="2">
    <location>
        <begin position="199"/>
        <end position="218"/>
    </location>
</feature>
<evidence type="ECO:0000256" key="3">
    <source>
        <dbReference type="SAM" id="SignalP"/>
    </source>
</evidence>
<evidence type="ECO:0000313" key="4">
    <source>
        <dbReference type="EMBL" id="RNL61062.1"/>
    </source>
</evidence>
<feature type="region of interest" description="Disordered" evidence="1">
    <location>
        <begin position="84"/>
        <end position="181"/>
    </location>
</feature>
<dbReference type="EMBL" id="RJSE01000008">
    <property type="protein sequence ID" value="RNL61062.1"/>
    <property type="molecule type" value="Genomic_DNA"/>
</dbReference>
<proteinExistence type="predicted"/>
<keyword evidence="2" id="KW-1133">Transmembrane helix</keyword>
<feature type="compositionally biased region" description="Low complexity" evidence="1">
    <location>
        <begin position="110"/>
        <end position="146"/>
    </location>
</feature>
<comment type="caution">
    <text evidence="4">The sequence shown here is derived from an EMBL/GenBank/DDBJ whole genome shotgun (WGS) entry which is preliminary data.</text>
</comment>
<feature type="transmembrane region" description="Helical" evidence="2">
    <location>
        <begin position="417"/>
        <end position="436"/>
    </location>
</feature>
<gene>
    <name evidence="4" type="ORF">EFK50_16910</name>
</gene>